<comment type="catalytic activity">
    <reaction evidence="6 9 10">
        <text>4-methyl-5-(2-phosphooxyethyl)-thiazole + 4-amino-2-methyl-5-(diphosphooxymethyl)pyrimidine + H(+) = thiamine phosphate + diphosphate</text>
        <dbReference type="Rhea" id="RHEA:22328"/>
        <dbReference type="ChEBI" id="CHEBI:15378"/>
        <dbReference type="ChEBI" id="CHEBI:33019"/>
        <dbReference type="ChEBI" id="CHEBI:37575"/>
        <dbReference type="ChEBI" id="CHEBI:57841"/>
        <dbReference type="ChEBI" id="CHEBI:58296"/>
        <dbReference type="EC" id="2.5.1.3"/>
    </reaction>
</comment>
<feature type="binding site" evidence="9">
    <location>
        <position position="91"/>
    </location>
    <ligand>
        <name>Mg(2+)</name>
        <dbReference type="ChEBI" id="CHEBI:18420"/>
    </ligand>
</feature>
<dbReference type="EMBL" id="JBHUOQ010000003">
    <property type="protein sequence ID" value="MFD2830695.1"/>
    <property type="molecule type" value="Genomic_DNA"/>
</dbReference>
<evidence type="ECO:0000256" key="7">
    <source>
        <dbReference type="ARBA" id="ARBA00047851"/>
    </source>
</evidence>
<dbReference type="EC" id="2.5.1.3" evidence="9"/>
<sequence>MRSNIKKQLRIYFISSSEIGLGRIEEALKSGVTMFQLREKGDHILSGEALTAFALNLKNLTEKYNVPLIINDDTELAETVNADGVHLGQDDLKPSELSSFFDEKIVGLSVADQNELSVSDLSRVDYIGTGPVFETLSKKDAGKAIGTKGLKAMREAVGELPIVAIGGITHQNFKECLKNGADGISVISAISHADDIKTAVRSFM</sequence>
<evidence type="ECO:0000256" key="3">
    <source>
        <dbReference type="ARBA" id="ARBA00022723"/>
    </source>
</evidence>
<dbReference type="InterPro" id="IPR034291">
    <property type="entry name" value="TMP_synthase"/>
</dbReference>
<feature type="domain" description="Thiamine phosphate synthase/TenI" evidence="12">
    <location>
        <begin position="12"/>
        <end position="190"/>
    </location>
</feature>
<comment type="caution">
    <text evidence="13">The sequence shown here is derived from an EMBL/GenBank/DDBJ whole genome shotgun (WGS) entry which is preliminary data.</text>
</comment>
<comment type="cofactor">
    <cofactor evidence="9">
        <name>Mg(2+)</name>
        <dbReference type="ChEBI" id="CHEBI:18420"/>
    </cofactor>
    <text evidence="9">Binds 1 Mg(2+) ion per subunit.</text>
</comment>
<keyword evidence="3 9" id="KW-0479">Metal-binding</keyword>
<comment type="catalytic activity">
    <reaction evidence="7 9 10">
        <text>2-(2-carboxy-4-methylthiazol-5-yl)ethyl phosphate + 4-amino-2-methyl-5-(diphosphooxymethyl)pyrimidine + 2 H(+) = thiamine phosphate + CO2 + diphosphate</text>
        <dbReference type="Rhea" id="RHEA:47848"/>
        <dbReference type="ChEBI" id="CHEBI:15378"/>
        <dbReference type="ChEBI" id="CHEBI:16526"/>
        <dbReference type="ChEBI" id="CHEBI:33019"/>
        <dbReference type="ChEBI" id="CHEBI:37575"/>
        <dbReference type="ChEBI" id="CHEBI:57841"/>
        <dbReference type="ChEBI" id="CHEBI:62890"/>
        <dbReference type="EC" id="2.5.1.3"/>
    </reaction>
</comment>
<keyword evidence="2 9" id="KW-0808">Transferase</keyword>
<evidence type="ECO:0000256" key="8">
    <source>
        <dbReference type="ARBA" id="ARBA00047883"/>
    </source>
</evidence>
<comment type="catalytic activity">
    <reaction evidence="8 9 10">
        <text>2-[(2R,5Z)-2-carboxy-4-methylthiazol-5(2H)-ylidene]ethyl phosphate + 4-amino-2-methyl-5-(diphosphooxymethyl)pyrimidine + 2 H(+) = thiamine phosphate + CO2 + diphosphate</text>
        <dbReference type="Rhea" id="RHEA:47844"/>
        <dbReference type="ChEBI" id="CHEBI:15378"/>
        <dbReference type="ChEBI" id="CHEBI:16526"/>
        <dbReference type="ChEBI" id="CHEBI:33019"/>
        <dbReference type="ChEBI" id="CHEBI:37575"/>
        <dbReference type="ChEBI" id="CHEBI:57841"/>
        <dbReference type="ChEBI" id="CHEBI:62899"/>
        <dbReference type="EC" id="2.5.1.3"/>
    </reaction>
</comment>
<proteinExistence type="inferred from homology"/>
<gene>
    <name evidence="9 13" type="primary">thiE</name>
    <name evidence="13" type="ORF">ACFSX4_09485</name>
</gene>
<reference evidence="14" key="1">
    <citation type="journal article" date="2019" name="Int. J. Syst. Evol. Microbiol.">
        <title>The Global Catalogue of Microorganisms (GCM) 10K type strain sequencing project: providing services to taxonomists for standard genome sequencing and annotation.</title>
        <authorList>
            <consortium name="The Broad Institute Genomics Platform"/>
            <consortium name="The Broad Institute Genome Sequencing Center for Infectious Disease"/>
            <person name="Wu L."/>
            <person name="Ma J."/>
        </authorList>
    </citation>
    <scope>NUCLEOTIDE SEQUENCE [LARGE SCALE GENOMIC DNA]</scope>
    <source>
        <strain evidence="14">KCTC 33575</strain>
    </source>
</reference>
<evidence type="ECO:0000256" key="9">
    <source>
        <dbReference type="HAMAP-Rule" id="MF_00097"/>
    </source>
</evidence>
<keyword evidence="5 9" id="KW-0784">Thiamine biosynthesis</keyword>
<evidence type="ECO:0000256" key="1">
    <source>
        <dbReference type="ARBA" id="ARBA00005165"/>
    </source>
</evidence>
<dbReference type="Gene3D" id="3.20.20.70">
    <property type="entry name" value="Aldolase class I"/>
    <property type="match status" value="1"/>
</dbReference>
<comment type="similarity">
    <text evidence="9 10">Belongs to the thiamine-phosphate synthase family.</text>
</comment>
<evidence type="ECO:0000256" key="10">
    <source>
        <dbReference type="RuleBase" id="RU003826"/>
    </source>
</evidence>
<organism evidence="13 14">
    <name type="scientific">Corticicoccus populi</name>
    <dbReference type="NCBI Taxonomy" id="1812821"/>
    <lineage>
        <taxon>Bacteria</taxon>
        <taxon>Bacillati</taxon>
        <taxon>Bacillota</taxon>
        <taxon>Bacilli</taxon>
        <taxon>Bacillales</taxon>
        <taxon>Staphylococcaceae</taxon>
        <taxon>Corticicoccus</taxon>
    </lineage>
</organism>
<keyword evidence="4 9" id="KW-0460">Magnesium</keyword>
<accession>A0ABW5WXQ5</accession>
<name>A0ABW5WXQ5_9STAP</name>
<evidence type="ECO:0000313" key="13">
    <source>
        <dbReference type="EMBL" id="MFD2830695.1"/>
    </source>
</evidence>
<evidence type="ECO:0000256" key="6">
    <source>
        <dbReference type="ARBA" id="ARBA00047334"/>
    </source>
</evidence>
<feature type="binding site" evidence="9">
    <location>
        <position position="167"/>
    </location>
    <ligand>
        <name>2-[(2R,5Z)-2-carboxy-4-methylthiazol-5(2H)-ylidene]ethyl phosphate</name>
        <dbReference type="ChEBI" id="CHEBI:62899"/>
    </ligand>
</feature>
<dbReference type="InterPro" id="IPR036206">
    <property type="entry name" value="ThiamineP_synth_sf"/>
</dbReference>
<dbReference type="InterPro" id="IPR022998">
    <property type="entry name" value="ThiamineP_synth_TenI"/>
</dbReference>
<dbReference type="RefSeq" id="WP_377773968.1">
    <property type="nucleotide sequence ID" value="NZ_JBHUOQ010000003.1"/>
</dbReference>
<dbReference type="NCBIfam" id="TIGR00693">
    <property type="entry name" value="thiE"/>
    <property type="match status" value="1"/>
</dbReference>
<comment type="pathway">
    <text evidence="1 9 11">Cofactor biosynthesis; thiamine diphosphate biosynthesis; thiamine phosphate from 4-amino-2-methyl-5-diphosphomethylpyrimidine and 4-methyl-5-(2-phosphoethyl)-thiazole: step 1/1.</text>
</comment>
<dbReference type="SUPFAM" id="SSF51391">
    <property type="entry name" value="Thiamin phosphate synthase"/>
    <property type="match status" value="1"/>
</dbReference>
<feature type="binding site" evidence="9">
    <location>
        <position position="72"/>
    </location>
    <ligand>
        <name>Mg(2+)</name>
        <dbReference type="ChEBI" id="CHEBI:18420"/>
    </ligand>
</feature>
<comment type="function">
    <text evidence="9">Condenses 4-methyl-5-(beta-hydroxyethyl)thiazole monophosphate (THZ-P) and 2-methyl-4-amino-5-hydroxymethyl pyrimidine pyrophosphate (HMP-PP) to form thiamine monophosphate (TMP).</text>
</comment>
<evidence type="ECO:0000256" key="2">
    <source>
        <dbReference type="ARBA" id="ARBA00022679"/>
    </source>
</evidence>
<feature type="binding site" evidence="9">
    <location>
        <position position="138"/>
    </location>
    <ligand>
        <name>4-amino-2-methyl-5-(diphosphooxymethyl)pyrimidine</name>
        <dbReference type="ChEBI" id="CHEBI:57841"/>
    </ligand>
</feature>
<evidence type="ECO:0000256" key="4">
    <source>
        <dbReference type="ARBA" id="ARBA00022842"/>
    </source>
</evidence>
<evidence type="ECO:0000256" key="5">
    <source>
        <dbReference type="ARBA" id="ARBA00022977"/>
    </source>
</evidence>
<dbReference type="InterPro" id="IPR013785">
    <property type="entry name" value="Aldolase_TIM"/>
</dbReference>
<keyword evidence="14" id="KW-1185">Reference proteome</keyword>
<dbReference type="PANTHER" id="PTHR20857">
    <property type="entry name" value="THIAMINE-PHOSPHATE PYROPHOSPHORYLASE"/>
    <property type="match status" value="1"/>
</dbReference>
<evidence type="ECO:0000259" key="12">
    <source>
        <dbReference type="Pfam" id="PF02581"/>
    </source>
</evidence>
<dbReference type="GO" id="GO:0004789">
    <property type="term" value="F:thiamine-phosphate diphosphorylase activity"/>
    <property type="evidence" value="ECO:0007669"/>
    <property type="project" value="UniProtKB-EC"/>
</dbReference>
<feature type="binding site" evidence="9">
    <location>
        <position position="71"/>
    </location>
    <ligand>
        <name>4-amino-2-methyl-5-(diphosphooxymethyl)pyrimidine</name>
        <dbReference type="ChEBI" id="CHEBI:57841"/>
    </ligand>
</feature>
<dbReference type="HAMAP" id="MF_00097">
    <property type="entry name" value="TMP_synthase"/>
    <property type="match status" value="1"/>
</dbReference>
<dbReference type="CDD" id="cd00564">
    <property type="entry name" value="TMP_TenI"/>
    <property type="match status" value="1"/>
</dbReference>
<evidence type="ECO:0000256" key="11">
    <source>
        <dbReference type="RuleBase" id="RU004253"/>
    </source>
</evidence>
<dbReference type="Proteomes" id="UP001597519">
    <property type="component" value="Unassembled WGS sequence"/>
</dbReference>
<dbReference type="Pfam" id="PF02581">
    <property type="entry name" value="TMP-TENI"/>
    <property type="match status" value="1"/>
</dbReference>
<feature type="binding site" evidence="9">
    <location>
        <begin position="187"/>
        <end position="188"/>
    </location>
    <ligand>
        <name>2-[(2R,5Z)-2-carboxy-4-methylthiazol-5(2H)-ylidene]ethyl phosphate</name>
        <dbReference type="ChEBI" id="CHEBI:62899"/>
    </ligand>
</feature>
<feature type="binding site" evidence="9">
    <location>
        <begin position="135"/>
        <end position="137"/>
    </location>
    <ligand>
        <name>2-[(2R,5Z)-2-carboxy-4-methylthiazol-5(2H)-ylidene]ethyl phosphate</name>
        <dbReference type="ChEBI" id="CHEBI:62899"/>
    </ligand>
</feature>
<feature type="binding site" evidence="9">
    <location>
        <position position="109"/>
    </location>
    <ligand>
        <name>4-amino-2-methyl-5-(diphosphooxymethyl)pyrimidine</name>
        <dbReference type="ChEBI" id="CHEBI:57841"/>
    </ligand>
</feature>
<evidence type="ECO:0000313" key="14">
    <source>
        <dbReference type="Proteomes" id="UP001597519"/>
    </source>
</evidence>
<feature type="binding site" evidence="9">
    <location>
        <begin position="36"/>
        <end position="40"/>
    </location>
    <ligand>
        <name>4-amino-2-methyl-5-(diphosphooxymethyl)pyrimidine</name>
        <dbReference type="ChEBI" id="CHEBI:57841"/>
    </ligand>
</feature>
<protein>
    <recommendedName>
        <fullName evidence="9">Thiamine-phosphate synthase</fullName>
        <shortName evidence="9">TP synthase</shortName>
        <shortName evidence="9">TPS</shortName>
        <ecNumber evidence="9">2.5.1.3</ecNumber>
    </recommendedName>
    <alternativeName>
        <fullName evidence="9">Thiamine-phosphate pyrophosphorylase</fullName>
        <shortName evidence="9">TMP pyrophosphorylase</shortName>
        <shortName evidence="9">TMP-PPase</shortName>
    </alternativeName>
</protein>
<dbReference type="PANTHER" id="PTHR20857:SF15">
    <property type="entry name" value="THIAMINE-PHOSPHATE SYNTHASE"/>
    <property type="match status" value="1"/>
</dbReference>